<dbReference type="InterPro" id="IPR013083">
    <property type="entry name" value="Znf_RING/FYVE/PHD"/>
</dbReference>
<dbReference type="PANTHER" id="PTHR22884">
    <property type="entry name" value="SET DOMAIN PROTEINS"/>
    <property type="match status" value="1"/>
</dbReference>
<feature type="domain" description="PWWP" evidence="18">
    <location>
        <begin position="256"/>
        <end position="318"/>
    </location>
</feature>
<feature type="compositionally biased region" description="Basic residues" evidence="15">
    <location>
        <begin position="1"/>
        <end position="10"/>
    </location>
</feature>
<feature type="compositionally biased region" description="Basic and acidic residues" evidence="15">
    <location>
        <begin position="11"/>
        <end position="26"/>
    </location>
</feature>
<dbReference type="Gene3D" id="2.30.30.140">
    <property type="match status" value="1"/>
</dbReference>
<dbReference type="CDD" id="cd15567">
    <property type="entry name" value="PHD4_NSD"/>
    <property type="match status" value="1"/>
</dbReference>
<keyword evidence="12" id="KW-0156">Chromatin regulator</keyword>
<dbReference type="InterPro" id="IPR001214">
    <property type="entry name" value="SET_dom"/>
</dbReference>
<dbReference type="InterPro" id="IPR006560">
    <property type="entry name" value="AWS_dom"/>
</dbReference>
<keyword evidence="8" id="KW-0479">Metal-binding</keyword>
<dbReference type="InterPro" id="IPR001965">
    <property type="entry name" value="Znf_PHD"/>
</dbReference>
<dbReference type="SMART" id="SM00570">
    <property type="entry name" value="AWS"/>
    <property type="match status" value="1"/>
</dbReference>
<dbReference type="InterPro" id="IPR000313">
    <property type="entry name" value="PWWP_dom"/>
</dbReference>
<dbReference type="EMBL" id="OY882879">
    <property type="protein sequence ID" value="CAK6450572.1"/>
    <property type="molecule type" value="Genomic_DNA"/>
</dbReference>
<evidence type="ECO:0000256" key="5">
    <source>
        <dbReference type="ARBA" id="ARBA00022603"/>
    </source>
</evidence>
<evidence type="ECO:0000313" key="22">
    <source>
        <dbReference type="Proteomes" id="UP001314169"/>
    </source>
</evidence>
<dbReference type="SUPFAM" id="SSF57903">
    <property type="entry name" value="FYVE/PHD zinc finger"/>
    <property type="match status" value="2"/>
</dbReference>
<dbReference type="SUPFAM" id="SSF82199">
    <property type="entry name" value="SET domain"/>
    <property type="match status" value="1"/>
</dbReference>
<dbReference type="Pfam" id="PF17907">
    <property type="entry name" value="AWS"/>
    <property type="match status" value="1"/>
</dbReference>
<gene>
    <name evidence="21" type="ORF">MPIPNATIZW_LOCUS18878</name>
</gene>
<accession>A0ABP0AJ80</accession>
<evidence type="ECO:0000256" key="14">
    <source>
        <dbReference type="PROSITE-ProRule" id="PRU00146"/>
    </source>
</evidence>
<keyword evidence="22" id="KW-1185">Reference proteome</keyword>
<evidence type="ECO:0000313" key="21">
    <source>
        <dbReference type="EMBL" id="CAK6450572.1"/>
    </source>
</evidence>
<evidence type="ECO:0000256" key="1">
    <source>
        <dbReference type="ARBA" id="ARBA00004123"/>
    </source>
</evidence>
<evidence type="ECO:0000259" key="16">
    <source>
        <dbReference type="PROSITE" id="PS50016"/>
    </source>
</evidence>
<dbReference type="PROSITE" id="PS50812">
    <property type="entry name" value="PWWP"/>
    <property type="match status" value="1"/>
</dbReference>
<keyword evidence="13" id="KW-0539">Nucleus</keyword>
<dbReference type="PROSITE" id="PS51215">
    <property type="entry name" value="AWS"/>
    <property type="match status" value="1"/>
</dbReference>
<dbReference type="SUPFAM" id="SSF63748">
    <property type="entry name" value="Tudor/PWWP/MBT"/>
    <property type="match status" value="1"/>
</dbReference>
<dbReference type="PROSITE" id="PS50016">
    <property type="entry name" value="ZF_PHD_2"/>
    <property type="match status" value="2"/>
</dbReference>
<dbReference type="InterPro" id="IPR059153">
    <property type="entry name" value="NSD_PHD-1st"/>
</dbReference>
<keyword evidence="11" id="KW-0862">Zinc</keyword>
<reference evidence="21" key="1">
    <citation type="submission" date="2023-12" db="EMBL/GenBank/DDBJ databases">
        <authorList>
            <person name="Brown T."/>
        </authorList>
    </citation>
    <scope>NUCLEOTIDE SEQUENCE</scope>
</reference>
<dbReference type="Gene3D" id="3.30.40.10">
    <property type="entry name" value="Zinc/RING finger domain, C3HC4 (zinc finger)"/>
    <property type="match status" value="3"/>
</dbReference>
<dbReference type="Pfam" id="PF00856">
    <property type="entry name" value="SET"/>
    <property type="match status" value="1"/>
</dbReference>
<dbReference type="InterPro" id="IPR050777">
    <property type="entry name" value="SET2_Histone-Lys_MeTrsfase"/>
</dbReference>
<dbReference type="Pfam" id="PF23004">
    <property type="entry name" value="PHDvar_NSD"/>
    <property type="match status" value="1"/>
</dbReference>
<dbReference type="Pfam" id="PF23011">
    <property type="entry name" value="PHD-1st_NSD"/>
    <property type="match status" value="1"/>
</dbReference>
<proteinExistence type="predicted"/>
<keyword evidence="6" id="KW-0808">Transferase</keyword>
<evidence type="ECO:0000256" key="6">
    <source>
        <dbReference type="ARBA" id="ARBA00022679"/>
    </source>
</evidence>
<keyword evidence="9" id="KW-0677">Repeat</keyword>
<evidence type="ECO:0000256" key="12">
    <source>
        <dbReference type="ARBA" id="ARBA00022853"/>
    </source>
</evidence>
<keyword evidence="5" id="KW-0489">Methyltransferase</keyword>
<evidence type="ECO:0000256" key="3">
    <source>
        <dbReference type="ARBA" id="ARBA00022454"/>
    </source>
</evidence>
<evidence type="ECO:0000259" key="20">
    <source>
        <dbReference type="PROSITE" id="PS51215"/>
    </source>
</evidence>
<dbReference type="PROSITE" id="PS01359">
    <property type="entry name" value="ZF_PHD_1"/>
    <property type="match status" value="1"/>
</dbReference>
<evidence type="ECO:0000256" key="13">
    <source>
        <dbReference type="ARBA" id="ARBA00023242"/>
    </source>
</evidence>
<feature type="domain" description="PHD-type" evidence="16">
    <location>
        <begin position="42"/>
        <end position="88"/>
    </location>
</feature>
<sequence>MAHRKPGKIKKAAEEAAAENHQEMPKAKRQRHAKGGIATPKSDVCQNCEKGGELHICEAQCHGAFHLECLGLMEAPKRKFICNECRSGAHRCFICKQTGEDVKRCLQPLCGKFYHATCVQKYPPTVMQDRGGFRCSIHSCITCHAANPASSSASGGHLMRCVRCPVAYHAKDLCLAAGSKILTPNSIICPNHFTPKEGCKDHQQVNVRWCFACSEGGNLLCCESCPASFHLKCVGIEFPEGKWYCNDCRAGKKPHYMELVWVKVGQYRWWPAEICHPQNVPPNVIDMAHDIGEFPVLFFGSNDYLWTHKARVFPYLEQDKSSSAKPSRGIDAIYKKALKEAALRYEELKAKKELRQLQEQQKNDKKPAPYKHIKMNRPVGRAQIFTVSPSDIPGCNCKATDENPCGRKTNCINRLLSCECHPAVCPAGKHCQNQCFVKRQYPEVEIFRTLERGWGLRNKTDIKEGDFVGEYVGELIDNTECKARIRQAQEQGVTNFYMLALDRYRVIDAGPCGNYTRFMNHCCLPNCEMQKWCVNGDTRVGFFALCDIQAGTELTFNYNFQIFGSGKDICKCGAPNCSGILGVQPKVTSKLSRRKK</sequence>
<evidence type="ECO:0000259" key="17">
    <source>
        <dbReference type="PROSITE" id="PS50280"/>
    </source>
</evidence>
<evidence type="ECO:0000256" key="8">
    <source>
        <dbReference type="ARBA" id="ARBA00022723"/>
    </source>
</evidence>
<feature type="domain" description="Post-SET" evidence="19">
    <location>
        <begin position="566"/>
        <end position="582"/>
    </location>
</feature>
<dbReference type="Pfam" id="PF22908">
    <property type="entry name" value="PHD_NSD"/>
    <property type="match status" value="1"/>
</dbReference>
<organism evidence="21 22">
    <name type="scientific">Pipistrellus nathusii</name>
    <name type="common">Nathusius' pipistrelle</name>
    <dbReference type="NCBI Taxonomy" id="59473"/>
    <lineage>
        <taxon>Eukaryota</taxon>
        <taxon>Metazoa</taxon>
        <taxon>Chordata</taxon>
        <taxon>Craniata</taxon>
        <taxon>Vertebrata</taxon>
        <taxon>Euteleostomi</taxon>
        <taxon>Mammalia</taxon>
        <taxon>Eutheria</taxon>
        <taxon>Laurasiatheria</taxon>
        <taxon>Chiroptera</taxon>
        <taxon>Yangochiroptera</taxon>
        <taxon>Vespertilionidae</taxon>
        <taxon>Pipistrellus</taxon>
    </lineage>
</organism>
<keyword evidence="4" id="KW-0597">Phosphoprotein</keyword>
<dbReference type="SMART" id="SM00293">
    <property type="entry name" value="PWWP"/>
    <property type="match status" value="1"/>
</dbReference>
<dbReference type="InterPro" id="IPR055197">
    <property type="entry name" value="PHDvar_NSD"/>
</dbReference>
<dbReference type="PROSITE" id="PS50280">
    <property type="entry name" value="SET"/>
    <property type="match status" value="1"/>
</dbReference>
<comment type="subcellular location">
    <subcellularLocation>
        <location evidence="2">Chromosome</location>
    </subcellularLocation>
    <subcellularLocation>
        <location evidence="1">Nucleus</location>
    </subcellularLocation>
</comment>
<evidence type="ECO:0000256" key="2">
    <source>
        <dbReference type="ARBA" id="ARBA00004286"/>
    </source>
</evidence>
<dbReference type="InterPro" id="IPR055198">
    <property type="entry name" value="NSD_PHD"/>
</dbReference>
<name>A0ABP0AJ80_PIPNA</name>
<dbReference type="InterPro" id="IPR019786">
    <property type="entry name" value="Zinc_finger_PHD-type_CS"/>
</dbReference>
<evidence type="ECO:0000256" key="9">
    <source>
        <dbReference type="ARBA" id="ARBA00022737"/>
    </source>
</evidence>
<dbReference type="PROSITE" id="PS50868">
    <property type="entry name" value="POST_SET"/>
    <property type="match status" value="1"/>
</dbReference>
<keyword evidence="10 14" id="KW-0863">Zinc-finger</keyword>
<dbReference type="Gene3D" id="2.170.270.10">
    <property type="entry name" value="SET domain"/>
    <property type="match status" value="1"/>
</dbReference>
<dbReference type="SMART" id="SM00249">
    <property type="entry name" value="PHD"/>
    <property type="match status" value="4"/>
</dbReference>
<dbReference type="InterPro" id="IPR011011">
    <property type="entry name" value="Znf_FYVE_PHD"/>
</dbReference>
<evidence type="ECO:0000256" key="15">
    <source>
        <dbReference type="SAM" id="MobiDB-lite"/>
    </source>
</evidence>
<dbReference type="Pfam" id="PF00628">
    <property type="entry name" value="PHD"/>
    <property type="match status" value="1"/>
</dbReference>
<keyword evidence="3" id="KW-0158">Chromosome</keyword>
<evidence type="ECO:0000256" key="7">
    <source>
        <dbReference type="ARBA" id="ARBA00022691"/>
    </source>
</evidence>
<protein>
    <recommendedName>
        <fullName evidence="23">Histone-lysine N-methyltransferase, H3 lysine-36 and H4 lysine-20 specific</fullName>
    </recommendedName>
</protein>
<dbReference type="SMART" id="SM00317">
    <property type="entry name" value="SET"/>
    <property type="match status" value="1"/>
</dbReference>
<dbReference type="Pfam" id="PF00855">
    <property type="entry name" value="PWWP"/>
    <property type="match status" value="1"/>
</dbReference>
<evidence type="ECO:0008006" key="23">
    <source>
        <dbReference type="Google" id="ProtNLM"/>
    </source>
</evidence>
<feature type="domain" description="PHD-type" evidence="16">
    <location>
        <begin position="207"/>
        <end position="251"/>
    </location>
</feature>
<evidence type="ECO:0000256" key="10">
    <source>
        <dbReference type="ARBA" id="ARBA00022771"/>
    </source>
</evidence>
<dbReference type="InterPro" id="IPR003616">
    <property type="entry name" value="Post-SET_dom"/>
</dbReference>
<dbReference type="InterPro" id="IPR046341">
    <property type="entry name" value="SET_dom_sf"/>
</dbReference>
<evidence type="ECO:0000256" key="4">
    <source>
        <dbReference type="ARBA" id="ARBA00022553"/>
    </source>
</evidence>
<evidence type="ECO:0000259" key="18">
    <source>
        <dbReference type="PROSITE" id="PS50812"/>
    </source>
</evidence>
<feature type="region of interest" description="Disordered" evidence="15">
    <location>
        <begin position="1"/>
        <end position="35"/>
    </location>
</feature>
<dbReference type="Proteomes" id="UP001314169">
    <property type="component" value="Chromosome X"/>
</dbReference>
<evidence type="ECO:0000259" key="19">
    <source>
        <dbReference type="PROSITE" id="PS50868"/>
    </source>
</evidence>
<feature type="domain" description="SET" evidence="17">
    <location>
        <begin position="442"/>
        <end position="559"/>
    </location>
</feature>
<dbReference type="InterPro" id="IPR019787">
    <property type="entry name" value="Znf_PHD-finger"/>
</dbReference>
<keyword evidence="7" id="KW-0949">S-adenosyl-L-methionine</keyword>
<feature type="domain" description="AWS" evidence="20">
    <location>
        <begin position="390"/>
        <end position="440"/>
    </location>
</feature>
<evidence type="ECO:0000256" key="11">
    <source>
        <dbReference type="ARBA" id="ARBA00022833"/>
    </source>
</evidence>